<accession>A0A2V5LA22</accession>
<organism evidence="2 3">
    <name type="scientific">Arthrobacter livingstonensis</name>
    <dbReference type="NCBI Taxonomy" id="670078"/>
    <lineage>
        <taxon>Bacteria</taxon>
        <taxon>Bacillati</taxon>
        <taxon>Actinomycetota</taxon>
        <taxon>Actinomycetes</taxon>
        <taxon>Micrococcales</taxon>
        <taxon>Micrococcaceae</taxon>
        <taxon>Arthrobacter</taxon>
    </lineage>
</organism>
<comment type="caution">
    <text evidence="2">The sequence shown here is derived from an EMBL/GenBank/DDBJ whole genome shotgun (WGS) entry which is preliminary data.</text>
</comment>
<protein>
    <recommendedName>
        <fullName evidence="1">eCIS core domain-containing protein</fullName>
    </recommendedName>
</protein>
<dbReference type="Proteomes" id="UP000247832">
    <property type="component" value="Unassembled WGS sequence"/>
</dbReference>
<dbReference type="OrthoDB" id="9153660at2"/>
<dbReference type="Pfam" id="PF13699">
    <property type="entry name" value="eCIS_core"/>
    <property type="match status" value="1"/>
</dbReference>
<evidence type="ECO:0000313" key="3">
    <source>
        <dbReference type="Proteomes" id="UP000247832"/>
    </source>
</evidence>
<dbReference type="InterPro" id="IPR025295">
    <property type="entry name" value="eCIS_core_dom"/>
</dbReference>
<sequence length="639" mass="67585">MAEKMAPTLAPPVHRPVVARGGTLARERAADAVAAAVAANSAGHAGGPERHESRSPLAETTLAALARGAARTMQSAGQPLHAGTRTTLEREIGADLGAVRVHAGDAAGRFAASLGARAATVGQDILGSAEHLNPATADGLRLISHEAAHTLQQRHGSAPAIQFDVIDDVRDKLSYGVLDWAVTDSDAMEALAALAALPAPALTAGLARLEQKYIDRLIDNLPDAAKTGPAYTRVITAIGAGRAVPQAADKLSYGLFDWAVTDADVTNVFNTMVNLPAPEQEKFLLGLNTAGKLGRLISNSTAAHQALYIRPWINTLTRGRLTADQQTILRVIATESSDGALDTLVLAAGIRFDVPVGRGTIAGYPASNWTVDALRETYLALDSLPDSHVARSAAFRRVGAFSQGPDARGEITGGVYSDTKRELDINVSDTGLSATVLHETGHSVDKQMGWSTGPLPTDSKRGGWIQYGATMGICAHDMVDDAKAGVYALTAPQRGDVETEMATAMTNRTIVGLTARITSRPWFAGLAAPVRAGVVADPAITAIGTGLDHPWFKPNGGDRIGVPAAHVYEESYASQWNRYEYAARTRLLTDYQFRDPGEWFAEVYSFYFGGTDKRRQLTAKDPDTAAYFAASVAPLAPSR</sequence>
<evidence type="ECO:0000313" key="2">
    <source>
        <dbReference type="EMBL" id="PYI66563.1"/>
    </source>
</evidence>
<gene>
    <name evidence="2" type="ORF">CVV68_13410</name>
</gene>
<keyword evidence="3" id="KW-1185">Reference proteome</keyword>
<dbReference type="EMBL" id="QJVD01000014">
    <property type="protein sequence ID" value="PYI66563.1"/>
    <property type="molecule type" value="Genomic_DNA"/>
</dbReference>
<proteinExistence type="predicted"/>
<name>A0A2V5LA22_9MICC</name>
<dbReference type="RefSeq" id="WP_110501520.1">
    <property type="nucleotide sequence ID" value="NZ_QJVD01000014.1"/>
</dbReference>
<evidence type="ECO:0000259" key="1">
    <source>
        <dbReference type="Pfam" id="PF13699"/>
    </source>
</evidence>
<reference evidence="2 3" key="1">
    <citation type="submission" date="2018-05" db="EMBL/GenBank/DDBJ databases">
        <title>Genetic diversity of glacier-inhabiting Cryobacterium bacteria in China and description of Cryobacterium mengkeensis sp. nov. and Arthrobacter glacialis sp. nov.</title>
        <authorList>
            <person name="Liu Q."/>
            <person name="Xin Y.-H."/>
        </authorList>
    </citation>
    <scope>NUCLEOTIDE SEQUENCE [LARGE SCALE GENOMIC DNA]</scope>
    <source>
        <strain evidence="2 3">LI2</strain>
    </source>
</reference>
<feature type="domain" description="eCIS core" evidence="1">
    <location>
        <begin position="79"/>
        <end position="156"/>
    </location>
</feature>
<dbReference type="AlphaFoldDB" id="A0A2V5LA22"/>